<evidence type="ECO:0000259" key="9">
    <source>
        <dbReference type="PROSITE" id="PS51030"/>
    </source>
</evidence>
<sequence length="406" mass="47670">MLSQTLKIHYQSNYRDSTAPIRNCSVCGSKALGVNFGALTCAPCKAFFRRNARRKEVLQIQCQRIDLDHSRDQCHDNMSICSELRHCTTCRLRRCFEVGMNANLVRSDEEKQRYKQMILANRQRRRSSLRLLTCKAPQIAEAIPSDNALLKEKDWRLLSKIVDAYENYCLKIFIEKRKNIINNEINFDNKPSANINHYKEVCLNNIKSFLSFLLSIPTVQSLSTNDRYYLFKHNIRSLILPNFHEIEQTCFSESWQVNMDNAATEFIFGKILFDDFVQIKKKAKSVLIADPVVTRLWLITLFFSTPLLCLYDRSLPNISKENRLDINKIQNSFTTLLWNYLSHRHGCFDAIRIFSNLIYIYLQMQRISQAMNHEVQMRNDLVDMNQAFNQAIAFESDMEQFEQIDY</sequence>
<evidence type="ECO:0000256" key="3">
    <source>
        <dbReference type="ARBA" id="ARBA00022833"/>
    </source>
</evidence>
<keyword evidence="7" id="KW-0675">Receptor</keyword>
<evidence type="ECO:0000256" key="7">
    <source>
        <dbReference type="ARBA" id="ARBA00023170"/>
    </source>
</evidence>
<dbReference type="InterPro" id="IPR013088">
    <property type="entry name" value="Znf_NHR/GATA"/>
</dbReference>
<evidence type="ECO:0000313" key="13">
    <source>
        <dbReference type="Proteomes" id="UP000663855"/>
    </source>
</evidence>
<gene>
    <name evidence="11" type="ORF">CJN711_LOCUS34535</name>
    <name evidence="10" type="ORF">KQP761_LOCUS19121</name>
    <name evidence="12" type="ORF">MBJ925_LOCUS14321</name>
</gene>
<dbReference type="PROSITE" id="PS51030">
    <property type="entry name" value="NUCLEAR_REC_DBD_2"/>
    <property type="match status" value="1"/>
</dbReference>
<dbReference type="SMART" id="SM00399">
    <property type="entry name" value="ZnF_C4"/>
    <property type="match status" value="1"/>
</dbReference>
<dbReference type="GO" id="GO:0030154">
    <property type="term" value="P:cell differentiation"/>
    <property type="evidence" value="ECO:0007669"/>
    <property type="project" value="TreeGrafter"/>
</dbReference>
<feature type="domain" description="Nuclear receptor" evidence="9">
    <location>
        <begin position="21"/>
        <end position="107"/>
    </location>
</feature>
<keyword evidence="8" id="KW-0539">Nucleus</keyword>
<keyword evidence="3" id="KW-0862">Zinc</keyword>
<keyword evidence="1" id="KW-0479">Metal-binding</keyword>
<dbReference type="InterPro" id="IPR035500">
    <property type="entry name" value="NHR-like_dom_sf"/>
</dbReference>
<evidence type="ECO:0000256" key="5">
    <source>
        <dbReference type="ARBA" id="ARBA00023125"/>
    </source>
</evidence>
<evidence type="ECO:0000313" key="11">
    <source>
        <dbReference type="EMBL" id="CAF1595560.1"/>
    </source>
</evidence>
<evidence type="ECO:0000256" key="1">
    <source>
        <dbReference type="ARBA" id="ARBA00022723"/>
    </source>
</evidence>
<evidence type="ECO:0000313" key="12">
    <source>
        <dbReference type="EMBL" id="CAF2057890.1"/>
    </source>
</evidence>
<dbReference type="SUPFAM" id="SSF48508">
    <property type="entry name" value="Nuclear receptor ligand-binding domain"/>
    <property type="match status" value="1"/>
</dbReference>
<dbReference type="Pfam" id="PF00105">
    <property type="entry name" value="zf-C4"/>
    <property type="match status" value="1"/>
</dbReference>
<dbReference type="InterPro" id="IPR001628">
    <property type="entry name" value="Znf_hrmn_rcpt"/>
</dbReference>
<evidence type="ECO:0000313" key="10">
    <source>
        <dbReference type="EMBL" id="CAF1570426.1"/>
    </source>
</evidence>
<dbReference type="AlphaFoldDB" id="A0A816AGL2"/>
<organism evidence="11 13">
    <name type="scientific">Rotaria magnacalcarata</name>
    <dbReference type="NCBI Taxonomy" id="392030"/>
    <lineage>
        <taxon>Eukaryota</taxon>
        <taxon>Metazoa</taxon>
        <taxon>Spiralia</taxon>
        <taxon>Gnathifera</taxon>
        <taxon>Rotifera</taxon>
        <taxon>Eurotatoria</taxon>
        <taxon>Bdelloidea</taxon>
        <taxon>Philodinida</taxon>
        <taxon>Philodinidae</taxon>
        <taxon>Rotaria</taxon>
    </lineage>
</organism>
<dbReference type="GO" id="GO:0004879">
    <property type="term" value="F:nuclear receptor activity"/>
    <property type="evidence" value="ECO:0007669"/>
    <property type="project" value="TreeGrafter"/>
</dbReference>
<proteinExistence type="predicted"/>
<dbReference type="OrthoDB" id="10021301at2759"/>
<dbReference type="PRINTS" id="PR00047">
    <property type="entry name" value="STROIDFINGER"/>
</dbReference>
<dbReference type="InterPro" id="IPR050234">
    <property type="entry name" value="Nuclear_hormone_rcpt_NR1"/>
</dbReference>
<comment type="caution">
    <text evidence="11">The sequence shown here is derived from an EMBL/GenBank/DDBJ whole genome shotgun (WGS) entry which is preliminary data.</text>
</comment>
<dbReference type="PANTHER" id="PTHR24082:SF283">
    <property type="entry name" value="NUCLEAR HORMONE RECEPTOR HR96"/>
    <property type="match status" value="1"/>
</dbReference>
<accession>A0A816AGL2</accession>
<dbReference type="GO" id="GO:0008270">
    <property type="term" value="F:zinc ion binding"/>
    <property type="evidence" value="ECO:0007669"/>
    <property type="project" value="UniProtKB-KW"/>
</dbReference>
<dbReference type="Proteomes" id="UP000663855">
    <property type="component" value="Unassembled WGS sequence"/>
</dbReference>
<reference evidence="11" key="1">
    <citation type="submission" date="2021-02" db="EMBL/GenBank/DDBJ databases">
        <authorList>
            <person name="Nowell W R."/>
        </authorList>
    </citation>
    <scope>NUCLEOTIDE SEQUENCE</scope>
</reference>
<dbReference type="GO" id="GO:0000978">
    <property type="term" value="F:RNA polymerase II cis-regulatory region sequence-specific DNA binding"/>
    <property type="evidence" value="ECO:0007669"/>
    <property type="project" value="TreeGrafter"/>
</dbReference>
<keyword evidence="5" id="KW-0238">DNA-binding</keyword>
<dbReference type="SUPFAM" id="SSF57716">
    <property type="entry name" value="Glucocorticoid receptor-like (DNA-binding domain)"/>
    <property type="match status" value="1"/>
</dbReference>
<dbReference type="Gene3D" id="3.30.50.10">
    <property type="entry name" value="Erythroid Transcription Factor GATA-1, subunit A"/>
    <property type="match status" value="1"/>
</dbReference>
<dbReference type="Proteomes" id="UP000663834">
    <property type="component" value="Unassembled WGS sequence"/>
</dbReference>
<name>A0A816AGL2_9BILA</name>
<dbReference type="EMBL" id="CAJNOW010009805">
    <property type="protein sequence ID" value="CAF1570426.1"/>
    <property type="molecule type" value="Genomic_DNA"/>
</dbReference>
<dbReference type="Gene3D" id="1.10.565.10">
    <property type="entry name" value="Retinoid X Receptor"/>
    <property type="match status" value="1"/>
</dbReference>
<dbReference type="GO" id="GO:0000122">
    <property type="term" value="P:negative regulation of transcription by RNA polymerase II"/>
    <property type="evidence" value="ECO:0007669"/>
    <property type="project" value="TreeGrafter"/>
</dbReference>
<dbReference type="PROSITE" id="PS00031">
    <property type="entry name" value="NUCLEAR_REC_DBD_1"/>
    <property type="match status" value="1"/>
</dbReference>
<dbReference type="EMBL" id="CAJNRE010006685">
    <property type="protein sequence ID" value="CAF2057890.1"/>
    <property type="molecule type" value="Genomic_DNA"/>
</dbReference>
<evidence type="ECO:0000256" key="4">
    <source>
        <dbReference type="ARBA" id="ARBA00023015"/>
    </source>
</evidence>
<evidence type="ECO:0000256" key="8">
    <source>
        <dbReference type="ARBA" id="ARBA00023242"/>
    </source>
</evidence>
<dbReference type="Proteomes" id="UP000663824">
    <property type="component" value="Unassembled WGS sequence"/>
</dbReference>
<dbReference type="PANTHER" id="PTHR24082">
    <property type="entry name" value="NUCLEAR HORMONE RECEPTOR"/>
    <property type="match status" value="1"/>
</dbReference>
<keyword evidence="2" id="KW-0863">Zinc-finger</keyword>
<keyword evidence="6" id="KW-0804">Transcription</keyword>
<dbReference type="GO" id="GO:0045944">
    <property type="term" value="P:positive regulation of transcription by RNA polymerase II"/>
    <property type="evidence" value="ECO:0007669"/>
    <property type="project" value="TreeGrafter"/>
</dbReference>
<evidence type="ECO:0000256" key="2">
    <source>
        <dbReference type="ARBA" id="ARBA00022771"/>
    </source>
</evidence>
<keyword evidence="4" id="KW-0805">Transcription regulation</keyword>
<dbReference type="EMBL" id="CAJNOV010016764">
    <property type="protein sequence ID" value="CAF1595560.1"/>
    <property type="molecule type" value="Genomic_DNA"/>
</dbReference>
<protein>
    <recommendedName>
        <fullName evidence="9">Nuclear receptor domain-containing protein</fullName>
    </recommendedName>
</protein>
<evidence type="ECO:0000256" key="6">
    <source>
        <dbReference type="ARBA" id="ARBA00023163"/>
    </source>
</evidence>